<proteinExistence type="predicted"/>
<keyword evidence="1" id="KW-0175">Coiled coil</keyword>
<evidence type="ECO:0000313" key="3">
    <source>
        <dbReference type="Proteomes" id="UP001497644"/>
    </source>
</evidence>
<sequence>MPAIWASSERPLFVRTVWVDGMRHAVLSPDDPVINPRLHRHSRTFAEKSFSAKHEQAETNLDRLNSCFMNLHVVVEKNFPDNKIPPRIVRRQSAPPCARMCSEKTGGLLEIYVNDIDKLDEDRQTLEKEEVTFRSMNETAFNHSSNVGQSMCLQRDTFSTMTECKQADGSSDAHWNPLSERVLQWLDLSGRAQDYELIEESKESSKKVEEVRRWSAVRRRRHLSQTRENSIFSGRERIVVQNYKLQKNCKLECVTKANSEAKLARKRLTKMKDATENKIRKEESIQLKDRVSDVEEDDLKNEDESRDDLVSAAWSPPGRLQLHIVMPSFNSVEKRASSLESLACD</sequence>
<evidence type="ECO:0000313" key="2">
    <source>
        <dbReference type="EMBL" id="CAL1683669.1"/>
    </source>
</evidence>
<name>A0AAV2NV81_9HYME</name>
<keyword evidence="3" id="KW-1185">Reference proteome</keyword>
<protein>
    <submittedName>
        <fullName evidence="2">Uncharacterized protein</fullName>
    </submittedName>
</protein>
<accession>A0AAV2NV81</accession>
<organism evidence="2 3">
    <name type="scientific">Lasius platythorax</name>
    <dbReference type="NCBI Taxonomy" id="488582"/>
    <lineage>
        <taxon>Eukaryota</taxon>
        <taxon>Metazoa</taxon>
        <taxon>Ecdysozoa</taxon>
        <taxon>Arthropoda</taxon>
        <taxon>Hexapoda</taxon>
        <taxon>Insecta</taxon>
        <taxon>Pterygota</taxon>
        <taxon>Neoptera</taxon>
        <taxon>Endopterygota</taxon>
        <taxon>Hymenoptera</taxon>
        <taxon>Apocrita</taxon>
        <taxon>Aculeata</taxon>
        <taxon>Formicoidea</taxon>
        <taxon>Formicidae</taxon>
        <taxon>Formicinae</taxon>
        <taxon>Lasius</taxon>
        <taxon>Lasius</taxon>
    </lineage>
</organism>
<dbReference type="EMBL" id="OZ034827">
    <property type="protein sequence ID" value="CAL1683669.1"/>
    <property type="molecule type" value="Genomic_DNA"/>
</dbReference>
<evidence type="ECO:0000256" key="1">
    <source>
        <dbReference type="SAM" id="Coils"/>
    </source>
</evidence>
<feature type="coiled-coil region" evidence="1">
    <location>
        <begin position="258"/>
        <end position="285"/>
    </location>
</feature>
<reference evidence="2" key="1">
    <citation type="submission" date="2024-04" db="EMBL/GenBank/DDBJ databases">
        <authorList>
            <consortium name="Molecular Ecology Group"/>
        </authorList>
    </citation>
    <scope>NUCLEOTIDE SEQUENCE</scope>
</reference>
<dbReference type="AlphaFoldDB" id="A0AAV2NV81"/>
<gene>
    <name evidence="2" type="ORF">LPLAT_LOCUS9353</name>
</gene>
<dbReference type="Proteomes" id="UP001497644">
    <property type="component" value="Chromosome 4"/>
</dbReference>